<name>A0AAU9WBT8_9CNID</name>
<sequence length="103" mass="11665">MFSMASCHMQYFLFFVGFIKLNFSCLSADANQEATMRVIEAVVADHSRSNRFPWSAAEMKGAGATYLKSLCDASTRAKKGKRVAHRNLSRKQRRMREVGCHNV</sequence>
<reference evidence="2 3" key="1">
    <citation type="submission" date="2022-05" db="EMBL/GenBank/DDBJ databases">
        <authorList>
            <consortium name="Genoscope - CEA"/>
            <person name="William W."/>
        </authorList>
    </citation>
    <scope>NUCLEOTIDE SEQUENCE [LARGE SCALE GENOMIC DNA]</scope>
</reference>
<dbReference type="Proteomes" id="UP001159428">
    <property type="component" value="Unassembled WGS sequence"/>
</dbReference>
<comment type="caution">
    <text evidence="2">The sequence shown here is derived from an EMBL/GenBank/DDBJ whole genome shotgun (WGS) entry which is preliminary data.</text>
</comment>
<accession>A0AAU9WBT8</accession>
<keyword evidence="1" id="KW-0732">Signal</keyword>
<proteinExistence type="predicted"/>
<dbReference type="AlphaFoldDB" id="A0AAU9WBT8"/>
<protein>
    <submittedName>
        <fullName evidence="2">Uncharacterized protein</fullName>
    </submittedName>
</protein>
<gene>
    <name evidence="2" type="ORF">PMEA_00034972</name>
</gene>
<organism evidence="2 3">
    <name type="scientific">Pocillopora meandrina</name>
    <dbReference type="NCBI Taxonomy" id="46732"/>
    <lineage>
        <taxon>Eukaryota</taxon>
        <taxon>Metazoa</taxon>
        <taxon>Cnidaria</taxon>
        <taxon>Anthozoa</taxon>
        <taxon>Hexacorallia</taxon>
        <taxon>Scleractinia</taxon>
        <taxon>Astrocoeniina</taxon>
        <taxon>Pocilloporidae</taxon>
        <taxon>Pocillopora</taxon>
    </lineage>
</organism>
<evidence type="ECO:0000256" key="1">
    <source>
        <dbReference type="SAM" id="SignalP"/>
    </source>
</evidence>
<feature type="signal peptide" evidence="1">
    <location>
        <begin position="1"/>
        <end position="28"/>
    </location>
</feature>
<evidence type="ECO:0000313" key="3">
    <source>
        <dbReference type="Proteomes" id="UP001159428"/>
    </source>
</evidence>
<dbReference type="EMBL" id="CALNXJ010000009">
    <property type="protein sequence ID" value="CAH3104974.1"/>
    <property type="molecule type" value="Genomic_DNA"/>
</dbReference>
<keyword evidence="3" id="KW-1185">Reference proteome</keyword>
<evidence type="ECO:0000313" key="2">
    <source>
        <dbReference type="EMBL" id="CAH3104974.1"/>
    </source>
</evidence>
<feature type="chain" id="PRO_5043605907" evidence="1">
    <location>
        <begin position="29"/>
        <end position="103"/>
    </location>
</feature>